<keyword evidence="2" id="KW-1185">Reference proteome</keyword>
<sequence>MQFLKSYFTDHINTYIFEYFDNISKDQITTQLSKGQIQLNNMEFKPFIFKKFNMPLIIKQSMINNISITFGKQCQIKIHTLNIVIEILNLYGNFIMESAIKLQILDNFKNSLVQTLLKAISNQDNQQKQTNKKYIFKLIQNMEIELTNFNIRIVDNYCTQNSFGIKLENLTCKSSSNSQQSKLRNIDIRNLQLFWQDPVTQINAQASLEDIAEQNSDTLSFILRVVFHKFMFNCSKLQSQSIYKFSDYISQFNKRQNQQVEKSTNNEDDEKVKAEIKKILTSIPLSEFSMESQSYDYLCQLAETQSINDLKQIQFEILKNYKGDEIVLMSKKNLGWLRGILKNDKNMEEKIVNKLDVLEQDPNLQKQYLKSLQLKFELAINQCQIGLSSIYRGQLNQLIINFQNLSMLIIKNNQLKLDFTIKQVEVLLQYQDKTNYLISKNTNFHDRYSLELYHTNDDKKESLLIQTCPFQILFNQEEFEKYYDLFYFFVVSENQIPKLTRKAKEQIQDIVNDQKEKDINFKFEKIYIISTNSKETFLFSPGSIDFNYNTLNSSQYQIKISDTTFGFSCIDLINQEYLFNSINFSRDFIEITKCDINLVIKVQDNQINSILELNDLNFQINPMIYKYFYQFFETHYQQPLKELKNQLRNNEENHHKFCFFHTSSINNKIKCRFAFQQNFLNLYEVEKDVKIMKIDLENIFYKTSLKNEFHILELKTKNQIIWLDFQTNEDRQIVINQCQISRDDNYYVENILQENGTNSIYFVDNIKKLEKYQEKLFFFEIKLKSIFIKVLENENQPLLNIHLTNLNVINQITKLQQNITLKFSYFTVTRDFNCQSFYFQDKNLLEIQNDQQSRNIIEYSQKLNEDSTVKLYLHYCVLSYRAKTIGQILEQYPIQIQKDWNLKKFIINFYLTQYPDLQIICNDMNIEINLKQILFKQSELKQIKWTQNYIQIMFPQDSFDEDCLQFKCIPQGILKVQNQKEMTIDIKLKEAQAIMTQLQTLQISKLKKRSSKKVLLSVCDIIFNWQLVIQTNVINHLMNFRMTQLKFILGAKDISYISKEIEKLSKQIADFYNSHDIAKYLIQQRAQIYQLNIGVQAQIQLVFIDDLYQQSQPMFGITLKQPILTLKLNQNDIDFQIKNILELYFYHSFKLEWEPVIESIYLQFILTISNQNPKIILSFQIQDVCNINISMELIQNLLKFQLLNQQFQYNQKKLDNQQINQNSAQIITYETYEICNFSGLQIVAEGKDQQIIKLSNLQKIHTTCKGLFQFDVNGINTTLKIQNWNLQLQKKKVISEKGITLIIETIVDEFMNSSKTIISSNMLIINLTPFPLQINISGQEIINLDQQDRFQQFQKFQKYPNIFFISSHQQKGKFCVQEKNISSEYFNYSDIALKLEQKNNSEILSLNNRFFRLQCVHDPLMKERSMISIVPFVEFINQTPFKIRIDKNCPEDKQFLNFTIAQNEIVQDCQLNPYKNNKFFFTVDRYYQSIEYTFQDLMKKNEICLEDEKWYLNYDKKNLNLILLIQPKVDDQGRQQIIISFKQSYLINNTKLDLVTYQGTEQNFQILGGQKYSTSYQLIVLLTIKKNHQLIFEERNSNLKTQPLILEKIIKIHTINIQKKENDQTYYIPILIMKNFIQMGDCTIPFFELGYKYLVLNRLAQKIQLCYKNTIILLEPFVQTPLQIWNLNLINDPNLPYECSLKINIDNQILETEKFNIMTYNQFIMLIRTIDLCLRKFLKVTILYQKGQYQFLIDEIENQQDYPYMIINESKSLQIKLERDNKILTNGGRFPLAQENQSDQEFTYLVNLKDQRMKWENSIQFALKLDQIGLSGTLKINGLQYNYVIIKVDQQKQFIFKDFQKLSQSQYQLEKIKYIFELRMQIYGCTISYLENLKYQCKELAICFLENIAIQYKSNELNQKQINFNLYKLQIDAQSKTLSEQKTILFSEVQEQQNSIEFDLRLDGARQDCIFVDLVNINLGNFQFCMDQRFKDKQEQIQAQLQEFISLYSTQKNNNQLLEKQNPKYLQKKIREMKQTQIFVRKLQFQPMKMKILYLKDIYEFQRQQFVEEYFRSSLSNIIHNVIIKYILFDQGFCCSMISQYVINKLMINPNKLIKWKKIRIKRAMYEPMKLFKVFNEKQAQHYEILKQAKKCDKNIKFSDLKFIIISMHNAILKNEAQILYICEQQIFFIHESLIQIYLKYDDIKLVYSKPESLQIHIVCQTEELTLLMEDQSNLEIAIQSLNRFQN</sequence>
<evidence type="ECO:0000313" key="1">
    <source>
        <dbReference type="EMBL" id="CAD8123927.1"/>
    </source>
</evidence>
<comment type="caution">
    <text evidence="1">The sequence shown here is derived from an EMBL/GenBank/DDBJ whole genome shotgun (WGS) entry which is preliminary data.</text>
</comment>
<gene>
    <name evidence="1" type="ORF">PSON_ATCC_30995.1.T1480024</name>
</gene>
<evidence type="ECO:0000313" key="2">
    <source>
        <dbReference type="Proteomes" id="UP000692954"/>
    </source>
</evidence>
<accession>A0A8S1R8K5</accession>
<evidence type="ECO:0008006" key="3">
    <source>
        <dbReference type="Google" id="ProtNLM"/>
    </source>
</evidence>
<dbReference type="EMBL" id="CAJJDN010000148">
    <property type="protein sequence ID" value="CAD8123927.1"/>
    <property type="molecule type" value="Genomic_DNA"/>
</dbReference>
<organism evidence="1 2">
    <name type="scientific">Paramecium sonneborni</name>
    <dbReference type="NCBI Taxonomy" id="65129"/>
    <lineage>
        <taxon>Eukaryota</taxon>
        <taxon>Sar</taxon>
        <taxon>Alveolata</taxon>
        <taxon>Ciliophora</taxon>
        <taxon>Intramacronucleata</taxon>
        <taxon>Oligohymenophorea</taxon>
        <taxon>Peniculida</taxon>
        <taxon>Parameciidae</taxon>
        <taxon>Paramecium</taxon>
    </lineage>
</organism>
<proteinExistence type="predicted"/>
<name>A0A8S1R8K5_9CILI</name>
<dbReference type="OrthoDB" id="299244at2759"/>
<reference evidence="1" key="1">
    <citation type="submission" date="2021-01" db="EMBL/GenBank/DDBJ databases">
        <authorList>
            <consortium name="Genoscope - CEA"/>
            <person name="William W."/>
        </authorList>
    </citation>
    <scope>NUCLEOTIDE SEQUENCE</scope>
</reference>
<dbReference type="Proteomes" id="UP000692954">
    <property type="component" value="Unassembled WGS sequence"/>
</dbReference>
<protein>
    <recommendedName>
        <fullName evidence="3">Chorein N-terminal domain-containing protein</fullName>
    </recommendedName>
</protein>